<evidence type="ECO:0000313" key="13">
    <source>
        <dbReference type="Proteomes" id="UP000269148"/>
    </source>
</evidence>
<reference evidence="11 13" key="2">
    <citation type="submission" date="2018-06" db="EMBL/GenBank/DDBJ databases">
        <title>Mutators as drivers of adaptation in pathogenic bacteria and a risk factor for host jumps and vaccine escape.</title>
        <authorList>
            <person name="Barnes A.C."/>
            <person name="Silayeva O."/>
        </authorList>
    </citation>
    <scope>NUCLEOTIDE SEQUENCE [LARGE SCALE GENOMIC DNA]</scope>
    <source>
        <strain evidence="11 13">QMA0445</strain>
    </source>
</reference>
<dbReference type="PANTHER" id="PTHR31727">
    <property type="entry name" value="OLEOYL-ACYL CARRIER PROTEIN THIOESTERASE 1, CHLOROPLASTIC"/>
    <property type="match status" value="1"/>
</dbReference>
<dbReference type="InterPro" id="IPR049427">
    <property type="entry name" value="Acyl-ACP_TE_C"/>
</dbReference>
<dbReference type="GeneID" id="35765156"/>
<dbReference type="PANTHER" id="PTHR31727:SF6">
    <property type="entry name" value="OLEOYL-ACYL CARRIER PROTEIN THIOESTERASE 1, CHLOROPLASTIC"/>
    <property type="match status" value="1"/>
</dbReference>
<dbReference type="Gene3D" id="3.10.129.10">
    <property type="entry name" value="Hotdog Thioesterase"/>
    <property type="match status" value="1"/>
</dbReference>
<evidence type="ECO:0000256" key="4">
    <source>
        <dbReference type="ARBA" id="ARBA00022832"/>
    </source>
</evidence>
<evidence type="ECO:0000313" key="12">
    <source>
        <dbReference type="Proteomes" id="UP000025245"/>
    </source>
</evidence>
<dbReference type="SMR" id="A0A3L8GJV6"/>
<dbReference type="SUPFAM" id="SSF54637">
    <property type="entry name" value="Thioesterase/thiol ester dehydrase-isomerase"/>
    <property type="match status" value="2"/>
</dbReference>
<evidence type="ECO:0000256" key="6">
    <source>
        <dbReference type="ARBA" id="ARBA00023098"/>
    </source>
</evidence>
<dbReference type="CDD" id="cd00586">
    <property type="entry name" value="4HBT"/>
    <property type="match status" value="1"/>
</dbReference>
<evidence type="ECO:0000313" key="11">
    <source>
        <dbReference type="EMBL" id="RLU57405.1"/>
    </source>
</evidence>
<evidence type="ECO:0000259" key="8">
    <source>
        <dbReference type="Pfam" id="PF01643"/>
    </source>
</evidence>
<dbReference type="InterPro" id="IPR045023">
    <property type="entry name" value="FATA/B"/>
</dbReference>
<evidence type="ECO:0000256" key="5">
    <source>
        <dbReference type="ARBA" id="ARBA00022946"/>
    </source>
</evidence>
<dbReference type="EMBL" id="QLQD01000041">
    <property type="protein sequence ID" value="RLU57405.1"/>
    <property type="molecule type" value="Genomic_DNA"/>
</dbReference>
<gene>
    <name evidence="11" type="ORF">DIY07_04255</name>
    <name evidence="10" type="ORF">DQ08_03835</name>
</gene>
<keyword evidence="12" id="KW-1185">Reference proteome</keyword>
<reference evidence="10 12" key="1">
    <citation type="journal article" date="2014" name="Genome Announc.">
        <title>Complete Genome Sequence of a Virulent Strain, Streptococcus iniae ISET0901, Isolated from Diseased Tilapia.</title>
        <authorList>
            <person name="Pridgeon J.W."/>
            <person name="Zhang D."/>
            <person name="Zhang L."/>
        </authorList>
    </citation>
    <scope>NUCLEOTIDE SEQUENCE [LARGE SCALE GENOMIC DNA]</scope>
    <source>
        <strain evidence="10 12">ISET0901</strain>
    </source>
</reference>
<dbReference type="OrthoDB" id="9801517at2"/>
<keyword evidence="5" id="KW-0809">Transit peptide</keyword>
<evidence type="ECO:0000259" key="9">
    <source>
        <dbReference type="Pfam" id="PF20791"/>
    </source>
</evidence>
<dbReference type="Proteomes" id="UP000269148">
    <property type="component" value="Unassembled WGS sequence"/>
</dbReference>
<dbReference type="Pfam" id="PF01643">
    <property type="entry name" value="Acyl-ACP_TE"/>
    <property type="match status" value="1"/>
</dbReference>
<dbReference type="KEGG" id="sio:DW64_03830"/>
<comment type="similarity">
    <text evidence="1">Belongs to the acyl-ACP thioesterase family.</text>
</comment>
<dbReference type="AlphaFoldDB" id="A0A3L8GJV6"/>
<protein>
    <submittedName>
        <fullName evidence="10">Acyl-ACP thioesterase</fullName>
    </submittedName>
    <submittedName>
        <fullName evidence="11">Acyl-[acyl-carrier-protein] thioesterase</fullName>
    </submittedName>
</protein>
<dbReference type="STRING" id="1346.BMF34_03950"/>
<dbReference type="InterPro" id="IPR002864">
    <property type="entry name" value="Acyl-ACP_thioesterase_NHD"/>
</dbReference>
<evidence type="ECO:0000256" key="3">
    <source>
        <dbReference type="ARBA" id="ARBA00022801"/>
    </source>
</evidence>
<evidence type="ECO:0000256" key="7">
    <source>
        <dbReference type="ARBA" id="ARBA00023160"/>
    </source>
</evidence>
<dbReference type="Pfam" id="PF20791">
    <property type="entry name" value="Acyl-ACP_TE_C"/>
    <property type="match status" value="1"/>
</dbReference>
<dbReference type="RefSeq" id="WP_003099260.1">
    <property type="nucleotide sequence ID" value="NZ_CP010783.1"/>
</dbReference>
<keyword evidence="7" id="KW-0275">Fatty acid biosynthesis</keyword>
<proteinExistence type="inferred from homology"/>
<keyword evidence="2" id="KW-0444">Lipid biosynthesis</keyword>
<dbReference type="KEGG" id="siq:DQ08_03835"/>
<dbReference type="GO" id="GO:0000036">
    <property type="term" value="F:acyl carrier activity"/>
    <property type="evidence" value="ECO:0007669"/>
    <property type="project" value="TreeGrafter"/>
</dbReference>
<feature type="domain" description="Acyl-ACP thioesterase-like C-terminal" evidence="9">
    <location>
        <begin position="148"/>
        <end position="240"/>
    </location>
</feature>
<dbReference type="KEGG" id="siz:SI82_04070"/>
<dbReference type="EMBL" id="CP007586">
    <property type="protein sequence ID" value="AHY15604.1"/>
    <property type="molecule type" value="Genomic_DNA"/>
</dbReference>
<sequence length="244" mass="28796">MGLKYREQLRLSFDLCDVKCDVKLPLLLAYCMIISGKQSQQLGRSDAYVLDTYRFVWIITDHEFSFERIPKLHETITIETEALSYNKYFCYRQFTFFDQEGEKIGCLVTHFALMDFDTRKVAPIPEELVAIYQSEFSKKLRRTPRMQALQEAVEKDYNVRYYDIDLNGHVNNSKYLEWMYDVMGFAFLQSHRPKHIQVKYLKEVAPGGTVSSRYHLEDLKSYHEITSENAMNAQAIITWETITE</sequence>
<feature type="domain" description="Acyl-ACP thioesterase N-terminal hotdog" evidence="8">
    <location>
        <begin position="2"/>
        <end position="132"/>
    </location>
</feature>
<keyword evidence="3" id="KW-0378">Hydrolase</keyword>
<dbReference type="InterPro" id="IPR029069">
    <property type="entry name" value="HotDog_dom_sf"/>
</dbReference>
<evidence type="ECO:0000256" key="2">
    <source>
        <dbReference type="ARBA" id="ARBA00022516"/>
    </source>
</evidence>
<keyword evidence="6" id="KW-0443">Lipid metabolism</keyword>
<evidence type="ECO:0000256" key="1">
    <source>
        <dbReference type="ARBA" id="ARBA00006500"/>
    </source>
</evidence>
<accession>A0A3L8GJV6</accession>
<dbReference type="GO" id="GO:0016297">
    <property type="term" value="F:fatty acyl-[ACP] hydrolase activity"/>
    <property type="evidence" value="ECO:0007669"/>
    <property type="project" value="InterPro"/>
</dbReference>
<keyword evidence="4" id="KW-0276">Fatty acid metabolism</keyword>
<evidence type="ECO:0000313" key="10">
    <source>
        <dbReference type="EMBL" id="AHY15604.1"/>
    </source>
</evidence>
<dbReference type="Proteomes" id="UP000025245">
    <property type="component" value="Chromosome"/>
</dbReference>
<name>A0A3L8GJV6_STRIN</name>
<organism evidence="11 13">
    <name type="scientific">Streptococcus iniae</name>
    <name type="common">Streptococcus shiloi</name>
    <dbReference type="NCBI Taxonomy" id="1346"/>
    <lineage>
        <taxon>Bacteria</taxon>
        <taxon>Bacillati</taxon>
        <taxon>Bacillota</taxon>
        <taxon>Bacilli</taxon>
        <taxon>Lactobacillales</taxon>
        <taxon>Streptococcaceae</taxon>
        <taxon>Streptococcus</taxon>
    </lineage>
</organism>